<evidence type="ECO:0000256" key="1">
    <source>
        <dbReference type="SAM" id="MobiDB-lite"/>
    </source>
</evidence>
<feature type="compositionally biased region" description="Polar residues" evidence="1">
    <location>
        <begin position="1"/>
        <end position="11"/>
    </location>
</feature>
<sequence length="469" mass="52780">MAQQESPSSPHTKVYARASRPSANDAPRQSSTQHQNQTWQARLFPRNFPGQYQVEGKDLPRPNQPSKPVGTPDALPMTHIEVPNAATFTLPHFFSRDSEMVFNSVAKGTWERKRQDCFSESESQLQRSNGKASSNMPLNKFLEAILPLVEPIMNSTQPDERKELDCIVEVRNWAKNHPGDVPTGDAETAKVALETEQYEWLKAAQREAAASASSDSRPFTSSIASDKTIMRRSVRQTVRHGPQHLSGQGSPSPGRRGSTTARGGGGYQQQQASPPHLDQSQRQAPENHARQQSNALSPIRTTRMPYEQHYTFSQQPDLQQLPSPPMATEMSYYSNPYQAMASSPQHTYSMYDSTTHYQPGLPTPLQYLAPFEYQQPMPSEIPRPRNLPTAVWTFLNAVNPMVASIRNPRDREEMVTQWAYGHMVQVPMISSQVLDLSDDEQRLLWAAQTVLPAESKMHLFGAQEMWRQG</sequence>
<proteinExistence type="predicted"/>
<name>A0A9W7SZ01_9PEZI</name>
<feature type="region of interest" description="Disordered" evidence="1">
    <location>
        <begin position="1"/>
        <end position="72"/>
    </location>
</feature>
<feature type="compositionally biased region" description="Polar residues" evidence="1">
    <location>
        <begin position="278"/>
        <end position="300"/>
    </location>
</feature>
<reference evidence="2 3" key="2">
    <citation type="journal article" date="2021" name="Curr. Genet.">
        <title>Genetic response to nitrogen starvation in the aggressive Eucalyptus foliar pathogen Teratosphaeria destructans.</title>
        <authorList>
            <person name="Havenga M."/>
            <person name="Wingfield B.D."/>
            <person name="Wingfield M.J."/>
            <person name="Dreyer L.L."/>
            <person name="Roets F."/>
            <person name="Aylward J."/>
        </authorList>
    </citation>
    <scope>NUCLEOTIDE SEQUENCE [LARGE SCALE GENOMIC DNA]</scope>
    <source>
        <strain evidence="2">CMW44962</strain>
    </source>
</reference>
<dbReference type="Proteomes" id="UP001138500">
    <property type="component" value="Unassembled WGS sequence"/>
</dbReference>
<feature type="compositionally biased region" description="Basic residues" evidence="1">
    <location>
        <begin position="230"/>
        <end position="242"/>
    </location>
</feature>
<dbReference type="OrthoDB" id="10399139at2759"/>
<feature type="compositionally biased region" description="Low complexity" evidence="1">
    <location>
        <begin position="246"/>
        <end position="261"/>
    </location>
</feature>
<evidence type="ECO:0000313" key="2">
    <source>
        <dbReference type="EMBL" id="KAH9844422.1"/>
    </source>
</evidence>
<organism evidence="2 3">
    <name type="scientific">Teratosphaeria destructans</name>
    <dbReference type="NCBI Taxonomy" id="418781"/>
    <lineage>
        <taxon>Eukaryota</taxon>
        <taxon>Fungi</taxon>
        <taxon>Dikarya</taxon>
        <taxon>Ascomycota</taxon>
        <taxon>Pezizomycotina</taxon>
        <taxon>Dothideomycetes</taxon>
        <taxon>Dothideomycetidae</taxon>
        <taxon>Mycosphaerellales</taxon>
        <taxon>Teratosphaeriaceae</taxon>
        <taxon>Teratosphaeria</taxon>
    </lineage>
</organism>
<reference evidence="2 3" key="1">
    <citation type="journal article" date="2018" name="IMA Fungus">
        <title>IMA Genome-F 10: Nine draft genome sequences of Claviceps purpurea s.lat., including C. arundinis, C. humidiphila, and C. cf. spartinae, pseudomolecules for the pitch canker pathogen Fusarium circinatum, draft genome of Davidsoniella eucalypti, Grosmannia galeiformis, Quambalaria eucalypti, and Teratosphaeria destructans.</title>
        <authorList>
            <person name="Wingfield B.D."/>
            <person name="Liu M."/>
            <person name="Nguyen H.D."/>
            <person name="Lane F.A."/>
            <person name="Morgan S.W."/>
            <person name="De Vos L."/>
            <person name="Wilken P.M."/>
            <person name="Duong T.A."/>
            <person name="Aylward J."/>
            <person name="Coetzee M.P."/>
            <person name="Dadej K."/>
            <person name="De Beer Z.W."/>
            <person name="Findlay W."/>
            <person name="Havenga M."/>
            <person name="Kolarik M."/>
            <person name="Menzies J.G."/>
            <person name="Naidoo K."/>
            <person name="Pochopski O."/>
            <person name="Shoukouhi P."/>
            <person name="Santana Q.C."/>
            <person name="Seifert K.A."/>
            <person name="Soal N."/>
            <person name="Steenkamp E.T."/>
            <person name="Tatham C.T."/>
            <person name="van der Nest M.A."/>
            <person name="Wingfield M.J."/>
        </authorList>
    </citation>
    <scope>NUCLEOTIDE SEQUENCE [LARGE SCALE GENOMIC DNA]</scope>
    <source>
        <strain evidence="2">CMW44962</strain>
    </source>
</reference>
<comment type="caution">
    <text evidence="2">The sequence shown here is derived from an EMBL/GenBank/DDBJ whole genome shotgun (WGS) entry which is preliminary data.</text>
</comment>
<accession>A0A9W7SZ01</accession>
<dbReference type="EMBL" id="RIBY02000335">
    <property type="protein sequence ID" value="KAH9844422.1"/>
    <property type="molecule type" value="Genomic_DNA"/>
</dbReference>
<protein>
    <submittedName>
        <fullName evidence="2">Uncharacterized protein</fullName>
    </submittedName>
</protein>
<gene>
    <name evidence="2" type="ORF">Tdes44962_MAKER01455</name>
</gene>
<keyword evidence="3" id="KW-1185">Reference proteome</keyword>
<feature type="region of interest" description="Disordered" evidence="1">
    <location>
        <begin position="208"/>
        <end position="300"/>
    </location>
</feature>
<evidence type="ECO:0000313" key="3">
    <source>
        <dbReference type="Proteomes" id="UP001138500"/>
    </source>
</evidence>
<feature type="compositionally biased region" description="Polar residues" evidence="1">
    <location>
        <begin position="27"/>
        <end position="40"/>
    </location>
</feature>
<dbReference type="AlphaFoldDB" id="A0A9W7SZ01"/>